<name>X1C9R6_9ZZZZ</name>
<dbReference type="Gene3D" id="3.30.1380.10">
    <property type="match status" value="1"/>
</dbReference>
<dbReference type="InterPro" id="IPR009045">
    <property type="entry name" value="Zn_M74/Hedgehog-like"/>
</dbReference>
<dbReference type="InterPro" id="IPR013230">
    <property type="entry name" value="Peptidase_M15A_C"/>
</dbReference>
<protein>
    <recommendedName>
        <fullName evidence="1">Peptidase M15A C-terminal domain-containing protein</fullName>
    </recommendedName>
</protein>
<dbReference type="Pfam" id="PF08291">
    <property type="entry name" value="Peptidase_M15_3"/>
    <property type="match status" value="1"/>
</dbReference>
<dbReference type="AlphaFoldDB" id="X1C9R6"/>
<comment type="caution">
    <text evidence="2">The sequence shown here is derived from an EMBL/GenBank/DDBJ whole genome shotgun (WGS) entry which is preliminary data.</text>
</comment>
<accession>X1C9R6</accession>
<dbReference type="SUPFAM" id="SSF55166">
    <property type="entry name" value="Hedgehog/DD-peptidase"/>
    <property type="match status" value="1"/>
</dbReference>
<organism evidence="2">
    <name type="scientific">marine sediment metagenome</name>
    <dbReference type="NCBI Taxonomy" id="412755"/>
    <lineage>
        <taxon>unclassified sequences</taxon>
        <taxon>metagenomes</taxon>
        <taxon>ecological metagenomes</taxon>
    </lineage>
</organism>
<feature type="domain" description="Peptidase M15A C-terminal" evidence="1">
    <location>
        <begin position="16"/>
        <end position="93"/>
    </location>
</feature>
<evidence type="ECO:0000313" key="2">
    <source>
        <dbReference type="EMBL" id="GAG93133.1"/>
    </source>
</evidence>
<proteinExistence type="predicted"/>
<gene>
    <name evidence="2" type="ORF">S01H4_42720</name>
</gene>
<sequence length="111" mass="12318">MNPYLSWLRGTIPQFVNANLDALGQLPRDQLGQVRLTSWFRSAADNARVGGAAQSQHRLALATDWVVPDRLRFMREMQRQNLVAIDEGDHVHVQAFTSGALSPVFSALFGA</sequence>
<reference evidence="2" key="1">
    <citation type="journal article" date="2014" name="Front. Microbiol.">
        <title>High frequency of phylogenetically diverse reductive dehalogenase-homologous genes in deep subseafloor sedimentary metagenomes.</title>
        <authorList>
            <person name="Kawai M."/>
            <person name="Futagami T."/>
            <person name="Toyoda A."/>
            <person name="Takaki Y."/>
            <person name="Nishi S."/>
            <person name="Hori S."/>
            <person name="Arai W."/>
            <person name="Tsubouchi T."/>
            <person name="Morono Y."/>
            <person name="Uchiyama I."/>
            <person name="Ito T."/>
            <person name="Fujiyama A."/>
            <person name="Inagaki F."/>
            <person name="Takami H."/>
        </authorList>
    </citation>
    <scope>NUCLEOTIDE SEQUENCE</scope>
    <source>
        <strain evidence="2">Expedition CK06-06</strain>
    </source>
</reference>
<dbReference type="EMBL" id="BART01023490">
    <property type="protein sequence ID" value="GAG93133.1"/>
    <property type="molecule type" value="Genomic_DNA"/>
</dbReference>
<evidence type="ECO:0000259" key="1">
    <source>
        <dbReference type="Pfam" id="PF08291"/>
    </source>
</evidence>